<keyword evidence="3" id="KW-1185">Reference proteome</keyword>
<dbReference type="PANTHER" id="PTHR38645:SF1">
    <property type="entry name" value="YALI0F12243P"/>
    <property type="match status" value="1"/>
</dbReference>
<evidence type="ECO:0000256" key="1">
    <source>
        <dbReference type="SAM" id="MobiDB-lite"/>
    </source>
</evidence>
<reference evidence="2" key="2">
    <citation type="submission" date="2023-06" db="EMBL/GenBank/DDBJ databases">
        <authorList>
            <consortium name="Lawrence Berkeley National Laboratory"/>
            <person name="Haridas S."/>
            <person name="Hensen N."/>
            <person name="Bonometti L."/>
            <person name="Westerberg I."/>
            <person name="Brannstrom I.O."/>
            <person name="Guillou S."/>
            <person name="Cros-Aarteil S."/>
            <person name="Calhoun S."/>
            <person name="Kuo A."/>
            <person name="Mondo S."/>
            <person name="Pangilinan J."/>
            <person name="Riley R."/>
            <person name="Labutti K."/>
            <person name="Andreopoulos B."/>
            <person name="Lipzen A."/>
            <person name="Chen C."/>
            <person name="Yanf M."/>
            <person name="Daum C."/>
            <person name="Ng V."/>
            <person name="Clum A."/>
            <person name="Steindorff A."/>
            <person name="Ohm R."/>
            <person name="Martin F."/>
            <person name="Silar P."/>
            <person name="Natvig D."/>
            <person name="Lalanne C."/>
            <person name="Gautier V."/>
            <person name="Ament-Velasquez S.L."/>
            <person name="Kruys A."/>
            <person name="Hutchinson M.I."/>
            <person name="Powell A.J."/>
            <person name="Barry K."/>
            <person name="Miller A.N."/>
            <person name="Grigoriev I.V."/>
            <person name="Debuchy R."/>
            <person name="Gladieux P."/>
            <person name="Thoren M.H."/>
            <person name="Johannesson H."/>
        </authorList>
    </citation>
    <scope>NUCLEOTIDE SEQUENCE</scope>
    <source>
        <strain evidence="2">SMH4131-1</strain>
    </source>
</reference>
<reference evidence="2" key="1">
    <citation type="journal article" date="2023" name="Mol. Phylogenet. Evol.">
        <title>Genome-scale phylogeny and comparative genomics of the fungal order Sordariales.</title>
        <authorList>
            <person name="Hensen N."/>
            <person name="Bonometti L."/>
            <person name="Westerberg I."/>
            <person name="Brannstrom I.O."/>
            <person name="Guillou S."/>
            <person name="Cros-Aarteil S."/>
            <person name="Calhoun S."/>
            <person name="Haridas S."/>
            <person name="Kuo A."/>
            <person name="Mondo S."/>
            <person name="Pangilinan J."/>
            <person name="Riley R."/>
            <person name="LaButti K."/>
            <person name="Andreopoulos B."/>
            <person name="Lipzen A."/>
            <person name="Chen C."/>
            <person name="Yan M."/>
            <person name="Daum C."/>
            <person name="Ng V."/>
            <person name="Clum A."/>
            <person name="Steindorff A."/>
            <person name="Ohm R.A."/>
            <person name="Martin F."/>
            <person name="Silar P."/>
            <person name="Natvig D.O."/>
            <person name="Lalanne C."/>
            <person name="Gautier V."/>
            <person name="Ament-Velasquez S.L."/>
            <person name="Kruys A."/>
            <person name="Hutchinson M.I."/>
            <person name="Powell A.J."/>
            <person name="Barry K."/>
            <person name="Miller A.N."/>
            <person name="Grigoriev I.V."/>
            <person name="Debuchy R."/>
            <person name="Gladieux P."/>
            <person name="Hiltunen Thoren M."/>
            <person name="Johannesson H."/>
        </authorList>
    </citation>
    <scope>NUCLEOTIDE SEQUENCE</scope>
    <source>
        <strain evidence="2">SMH4131-1</strain>
    </source>
</reference>
<sequence>MSVEATELLDAFRAAALSVTKLYKTSASAQAKARADGYQDCLDDLLVFLDKEKMGMADGEGWQIRRWATERLEGRDTISQTVESEEEENDKPEPVSSPVLHRSNSVVPLPAGRHENNMRDSVPPAPAPAPAQPPTYAAAEETEIVAPSMDHFTFQSSHPYPQDAYMSLANLDLSDSQKHSTTNRTATATGTTRGTRVRNGRVPSRAAISRVAGQKRKLGGGVNLAEIFDLDSLGHGNGKDVFGGGGKRSRHA</sequence>
<name>A0AAE0MHJ0_9PEZI</name>
<gene>
    <name evidence="2" type="ORF">B0T19DRAFT_89425</name>
</gene>
<proteinExistence type="predicted"/>
<dbReference type="PANTHER" id="PTHR38645">
    <property type="entry name" value="CHROMOSOME 9, WHOLE GENOME SHOTGUN SEQUENCE"/>
    <property type="match status" value="1"/>
</dbReference>
<feature type="compositionally biased region" description="Pro residues" evidence="1">
    <location>
        <begin position="123"/>
        <end position="133"/>
    </location>
</feature>
<feature type="region of interest" description="Disordered" evidence="1">
    <location>
        <begin position="233"/>
        <end position="252"/>
    </location>
</feature>
<dbReference type="InterPro" id="IPR029196">
    <property type="entry name" value="HAPSTR1-like"/>
</dbReference>
<evidence type="ECO:0000313" key="2">
    <source>
        <dbReference type="EMBL" id="KAK3331938.1"/>
    </source>
</evidence>
<feature type="region of interest" description="Disordered" evidence="1">
    <location>
        <begin position="175"/>
        <end position="206"/>
    </location>
</feature>
<dbReference type="EMBL" id="JAUEPO010000002">
    <property type="protein sequence ID" value="KAK3331938.1"/>
    <property type="molecule type" value="Genomic_DNA"/>
</dbReference>
<dbReference type="Pfam" id="PF15251">
    <property type="entry name" value="TAPR1-like"/>
    <property type="match status" value="1"/>
</dbReference>
<dbReference type="Proteomes" id="UP001286456">
    <property type="component" value="Unassembled WGS sequence"/>
</dbReference>
<feature type="compositionally biased region" description="Low complexity" evidence="1">
    <location>
        <begin position="182"/>
        <end position="194"/>
    </location>
</feature>
<dbReference type="AlphaFoldDB" id="A0AAE0MHJ0"/>
<organism evidence="2 3">
    <name type="scientific">Cercophora scortea</name>
    <dbReference type="NCBI Taxonomy" id="314031"/>
    <lineage>
        <taxon>Eukaryota</taxon>
        <taxon>Fungi</taxon>
        <taxon>Dikarya</taxon>
        <taxon>Ascomycota</taxon>
        <taxon>Pezizomycotina</taxon>
        <taxon>Sordariomycetes</taxon>
        <taxon>Sordariomycetidae</taxon>
        <taxon>Sordariales</taxon>
        <taxon>Lasiosphaeriaceae</taxon>
        <taxon>Cercophora</taxon>
    </lineage>
</organism>
<accession>A0AAE0MHJ0</accession>
<evidence type="ECO:0000313" key="3">
    <source>
        <dbReference type="Proteomes" id="UP001286456"/>
    </source>
</evidence>
<comment type="caution">
    <text evidence="2">The sequence shown here is derived from an EMBL/GenBank/DDBJ whole genome shotgun (WGS) entry which is preliminary data.</text>
</comment>
<protein>
    <submittedName>
        <fullName evidence="2">Uncharacterized protein</fullName>
    </submittedName>
</protein>
<feature type="region of interest" description="Disordered" evidence="1">
    <location>
        <begin position="75"/>
        <end position="133"/>
    </location>
</feature>